<evidence type="ECO:0000313" key="5">
    <source>
        <dbReference type="Proteomes" id="UP001162156"/>
    </source>
</evidence>
<accession>A0AAV8YGN7</accession>
<feature type="region of interest" description="Disordered" evidence="2">
    <location>
        <begin position="1"/>
        <end position="73"/>
    </location>
</feature>
<dbReference type="FunFam" id="2.60.40.150:FF:000179">
    <property type="entry name" value="synaptotagmin-5 isoform X2"/>
    <property type="match status" value="1"/>
</dbReference>
<dbReference type="GO" id="GO:0001786">
    <property type="term" value="F:phosphatidylserine binding"/>
    <property type="evidence" value="ECO:0007669"/>
    <property type="project" value="TreeGrafter"/>
</dbReference>
<keyword evidence="5" id="KW-1185">Reference proteome</keyword>
<feature type="domain" description="C2" evidence="3">
    <location>
        <begin position="310"/>
        <end position="445"/>
    </location>
</feature>
<dbReference type="GO" id="GO:0005544">
    <property type="term" value="F:calcium-dependent phospholipid binding"/>
    <property type="evidence" value="ECO:0007669"/>
    <property type="project" value="TreeGrafter"/>
</dbReference>
<feature type="compositionally biased region" description="Polar residues" evidence="2">
    <location>
        <begin position="106"/>
        <end position="121"/>
    </location>
</feature>
<keyword evidence="1" id="KW-0677">Repeat</keyword>
<dbReference type="PROSITE" id="PS50004">
    <property type="entry name" value="C2"/>
    <property type="match status" value="2"/>
</dbReference>
<dbReference type="GO" id="GO:0017156">
    <property type="term" value="P:calcium-ion regulated exocytosis"/>
    <property type="evidence" value="ECO:0007669"/>
    <property type="project" value="TreeGrafter"/>
</dbReference>
<dbReference type="CDD" id="cd00276">
    <property type="entry name" value="C2B_Synaptotagmin"/>
    <property type="match status" value="1"/>
</dbReference>
<feature type="compositionally biased region" description="Low complexity" evidence="2">
    <location>
        <begin position="28"/>
        <end position="43"/>
    </location>
</feature>
<protein>
    <recommendedName>
        <fullName evidence="3">C2 domain-containing protein</fullName>
    </recommendedName>
</protein>
<dbReference type="Proteomes" id="UP001162156">
    <property type="component" value="Unassembled WGS sequence"/>
</dbReference>
<dbReference type="PRINTS" id="PR00399">
    <property type="entry name" value="SYNAPTOTAGMN"/>
</dbReference>
<evidence type="ECO:0000256" key="1">
    <source>
        <dbReference type="ARBA" id="ARBA00022737"/>
    </source>
</evidence>
<sequence length="448" mass="49235">GHRGSSPQIRTFAPDGKTTIHQEATHTSSYPLRNSSRSPSPLRTASLDIRCSSPGTSHGGMMSEMRTPSPSQSSLASLTAGILLTREEEEASPEKHRELKKHITGGSASSCNSPVPASPRTTGLGRCLSPLLIHSSRGATPESTSSAPPASPLGAIQPDLYLRKDGPLFIGGSNKSGLSLGRLHFRLSYDFDRSDLVVHLIEAHDLAGSDQGGFNDPYVRIALLPEVDSRKRQTTIHRNDANPLFDQHFKFPVSHEDLQSKTLILQVFDYDRFSRNDVIGEVTMTMNEFDIGSSIEIWGEITKNKKPREELQEILVSLSYLPSAERLTVVLLKARNLFLPQCKEHMDPFVKVYLLINGKRVKKKKTASKKGSCNPVWNEALTFGLSSNNLANAAVEITIFDQGNDLIGNNPLVGTCIIGPKETGPEKDHWIDMTQSPRKAIACWHTVR</sequence>
<dbReference type="SUPFAM" id="SSF49562">
    <property type="entry name" value="C2 domain (Calcium/lipid-binding domain, CaLB)"/>
    <property type="match status" value="2"/>
</dbReference>
<comment type="caution">
    <text evidence="4">The sequence shown here is derived from an EMBL/GenBank/DDBJ whole genome shotgun (WGS) entry which is preliminary data.</text>
</comment>
<dbReference type="PRINTS" id="PR00360">
    <property type="entry name" value="C2DOMAIN"/>
</dbReference>
<name>A0AAV8YGN7_9CUCU</name>
<evidence type="ECO:0000259" key="3">
    <source>
        <dbReference type="PROSITE" id="PS50004"/>
    </source>
</evidence>
<proteinExistence type="predicted"/>
<feature type="domain" description="C2" evidence="3">
    <location>
        <begin position="179"/>
        <end position="299"/>
    </location>
</feature>
<dbReference type="PANTHER" id="PTHR10024:SF378">
    <property type="entry name" value="SYNAPTOTAGMIN BETA, ISOFORM D"/>
    <property type="match status" value="1"/>
</dbReference>
<organism evidence="4 5">
    <name type="scientific">Rhamnusium bicolor</name>
    <dbReference type="NCBI Taxonomy" id="1586634"/>
    <lineage>
        <taxon>Eukaryota</taxon>
        <taxon>Metazoa</taxon>
        <taxon>Ecdysozoa</taxon>
        <taxon>Arthropoda</taxon>
        <taxon>Hexapoda</taxon>
        <taxon>Insecta</taxon>
        <taxon>Pterygota</taxon>
        <taxon>Neoptera</taxon>
        <taxon>Endopterygota</taxon>
        <taxon>Coleoptera</taxon>
        <taxon>Polyphaga</taxon>
        <taxon>Cucujiformia</taxon>
        <taxon>Chrysomeloidea</taxon>
        <taxon>Cerambycidae</taxon>
        <taxon>Lepturinae</taxon>
        <taxon>Rhagiini</taxon>
        <taxon>Rhamnusium</taxon>
    </lineage>
</organism>
<dbReference type="EMBL" id="JANEYF010002218">
    <property type="protein sequence ID" value="KAJ8949692.1"/>
    <property type="molecule type" value="Genomic_DNA"/>
</dbReference>
<dbReference type="AlphaFoldDB" id="A0AAV8YGN7"/>
<evidence type="ECO:0000256" key="2">
    <source>
        <dbReference type="SAM" id="MobiDB-lite"/>
    </source>
</evidence>
<evidence type="ECO:0000313" key="4">
    <source>
        <dbReference type="EMBL" id="KAJ8949692.1"/>
    </source>
</evidence>
<dbReference type="GO" id="GO:0005509">
    <property type="term" value="F:calcium ion binding"/>
    <property type="evidence" value="ECO:0007669"/>
    <property type="project" value="TreeGrafter"/>
</dbReference>
<feature type="non-terminal residue" evidence="4">
    <location>
        <position position="1"/>
    </location>
</feature>
<dbReference type="GO" id="GO:0005886">
    <property type="term" value="C:plasma membrane"/>
    <property type="evidence" value="ECO:0007669"/>
    <property type="project" value="TreeGrafter"/>
</dbReference>
<dbReference type="InterPro" id="IPR035892">
    <property type="entry name" value="C2_domain_sf"/>
</dbReference>
<gene>
    <name evidence="4" type="ORF">NQ314_008155</name>
</gene>
<dbReference type="InterPro" id="IPR001565">
    <property type="entry name" value="Synaptotagmin"/>
</dbReference>
<dbReference type="GO" id="GO:0030276">
    <property type="term" value="F:clathrin binding"/>
    <property type="evidence" value="ECO:0007669"/>
    <property type="project" value="TreeGrafter"/>
</dbReference>
<dbReference type="Gene3D" id="2.60.40.150">
    <property type="entry name" value="C2 domain"/>
    <property type="match status" value="2"/>
</dbReference>
<dbReference type="PANTHER" id="PTHR10024">
    <property type="entry name" value="SYNAPTOTAGMIN"/>
    <property type="match status" value="1"/>
</dbReference>
<dbReference type="InterPro" id="IPR000008">
    <property type="entry name" value="C2_dom"/>
</dbReference>
<dbReference type="GO" id="GO:0070382">
    <property type="term" value="C:exocytic vesicle"/>
    <property type="evidence" value="ECO:0007669"/>
    <property type="project" value="TreeGrafter"/>
</dbReference>
<dbReference type="Pfam" id="PF00168">
    <property type="entry name" value="C2"/>
    <property type="match status" value="2"/>
</dbReference>
<dbReference type="GO" id="GO:0000149">
    <property type="term" value="F:SNARE binding"/>
    <property type="evidence" value="ECO:0007669"/>
    <property type="project" value="TreeGrafter"/>
</dbReference>
<feature type="region of interest" description="Disordered" evidence="2">
    <location>
        <begin position="101"/>
        <end position="121"/>
    </location>
</feature>
<dbReference type="SMART" id="SM00239">
    <property type="entry name" value="C2"/>
    <property type="match status" value="2"/>
</dbReference>
<reference evidence="4" key="1">
    <citation type="journal article" date="2023" name="Insect Mol. Biol.">
        <title>Genome sequencing provides insights into the evolution of gene families encoding plant cell wall-degrading enzymes in longhorned beetles.</title>
        <authorList>
            <person name="Shin N.R."/>
            <person name="Okamura Y."/>
            <person name="Kirsch R."/>
            <person name="Pauchet Y."/>
        </authorList>
    </citation>
    <scope>NUCLEOTIDE SEQUENCE</scope>
    <source>
        <strain evidence="4">RBIC_L_NR</strain>
    </source>
</reference>